<dbReference type="EMBL" id="JAEPRC010000488">
    <property type="protein sequence ID" value="KAG2196178.1"/>
    <property type="molecule type" value="Genomic_DNA"/>
</dbReference>
<evidence type="ECO:0000313" key="3">
    <source>
        <dbReference type="Proteomes" id="UP000650833"/>
    </source>
</evidence>
<accession>A0A8H7UXY4</accession>
<name>A0A8H7UXY4_9FUNG</name>
<dbReference type="Proteomes" id="UP000650833">
    <property type="component" value="Unassembled WGS sequence"/>
</dbReference>
<organism evidence="2 3">
    <name type="scientific">Mucor plumbeus</name>
    <dbReference type="NCBI Taxonomy" id="97098"/>
    <lineage>
        <taxon>Eukaryota</taxon>
        <taxon>Fungi</taxon>
        <taxon>Fungi incertae sedis</taxon>
        <taxon>Mucoromycota</taxon>
        <taxon>Mucoromycotina</taxon>
        <taxon>Mucoromycetes</taxon>
        <taxon>Mucorales</taxon>
        <taxon>Mucorineae</taxon>
        <taxon>Mucoraceae</taxon>
        <taxon>Mucor</taxon>
    </lineage>
</organism>
<keyword evidence="3" id="KW-1185">Reference proteome</keyword>
<evidence type="ECO:0000313" key="2">
    <source>
        <dbReference type="EMBL" id="KAG2196178.1"/>
    </source>
</evidence>
<gene>
    <name evidence="2" type="ORF">INT46_011799</name>
</gene>
<proteinExistence type="predicted"/>
<dbReference type="OrthoDB" id="10599206at2759"/>
<feature type="compositionally biased region" description="Low complexity" evidence="1">
    <location>
        <begin position="206"/>
        <end position="223"/>
    </location>
</feature>
<comment type="caution">
    <text evidence="2">The sequence shown here is derived from an EMBL/GenBank/DDBJ whole genome shotgun (WGS) entry which is preliminary data.</text>
</comment>
<dbReference type="AlphaFoldDB" id="A0A8H7UXY4"/>
<reference evidence="2" key="1">
    <citation type="submission" date="2020-12" db="EMBL/GenBank/DDBJ databases">
        <title>Metabolic potential, ecology and presence of endohyphal bacteria is reflected in genomic diversity of Mucoromycotina.</title>
        <authorList>
            <person name="Muszewska A."/>
            <person name="Okrasinska A."/>
            <person name="Steczkiewicz K."/>
            <person name="Drgas O."/>
            <person name="Orlowska M."/>
            <person name="Perlinska-Lenart U."/>
            <person name="Aleksandrzak-Piekarczyk T."/>
            <person name="Szatraj K."/>
            <person name="Zielenkiewicz U."/>
            <person name="Pilsyk S."/>
            <person name="Malc E."/>
            <person name="Mieczkowski P."/>
            <person name="Kruszewska J.S."/>
            <person name="Biernat P."/>
            <person name="Pawlowska J."/>
        </authorList>
    </citation>
    <scope>NUCLEOTIDE SEQUENCE</scope>
    <source>
        <strain evidence="2">CBS 226.32</strain>
    </source>
</reference>
<protein>
    <submittedName>
        <fullName evidence="2">Uncharacterized protein</fullName>
    </submittedName>
</protein>
<evidence type="ECO:0000256" key="1">
    <source>
        <dbReference type="SAM" id="MobiDB-lite"/>
    </source>
</evidence>
<sequence length="253" mass="28875">MQNQSNNQELTNQNVYVDQRFVLYSEDDMNAADKVTAKIKWLTTQANSMTQEVDFTKLRAINLDEVPRFQIMGQAKYWPDHPRFNTVDHFFSAFENVIHAYSNEEINIVWNTFPPRCLLSSRPGEETTCSNVMTGNKQRHCFASIMQKRKATGDDNNGTYGAKNKTLKMGTGFFCPKHNGKKSTHDLKDYKSKFEQFGSANRPNRATSHATSFSSSAPGSGSSRNNPCRYCTRPCFNGHKCNKFYEAMKARKN</sequence>
<feature type="region of interest" description="Disordered" evidence="1">
    <location>
        <begin position="199"/>
        <end position="225"/>
    </location>
</feature>